<feature type="domain" description="Helicase ATP-binding" evidence="4">
    <location>
        <begin position="682"/>
        <end position="844"/>
    </location>
</feature>
<dbReference type="PROSITE" id="PS50966">
    <property type="entry name" value="ZF_SWIM"/>
    <property type="match status" value="1"/>
</dbReference>
<evidence type="ECO:0000313" key="9">
    <source>
        <dbReference type="Proteomes" id="UP000825179"/>
    </source>
</evidence>
<dbReference type="EMBL" id="AFCE01000078">
    <property type="protein sequence ID" value="EGL83828.1"/>
    <property type="molecule type" value="Genomic_DNA"/>
</dbReference>
<dbReference type="Proteomes" id="UP000010716">
    <property type="component" value="Unassembled WGS sequence"/>
</dbReference>
<dbReference type="FunFam" id="3.40.50.300:FF:000533">
    <property type="entry name" value="Helicase, Snf2 family"/>
    <property type="match status" value="1"/>
</dbReference>
<proteinExistence type="predicted"/>
<name>F5L4B0_CALTT</name>
<evidence type="ECO:0000259" key="3">
    <source>
        <dbReference type="PROSITE" id="PS50966"/>
    </source>
</evidence>
<dbReference type="KEGG" id="cthu:HUR95_03845"/>
<dbReference type="InterPro" id="IPR013663">
    <property type="entry name" value="Helicase_SWF/SNF/SWI_bac"/>
</dbReference>
<dbReference type="EMBL" id="CP082237">
    <property type="protein sequence ID" value="QZT34518.1"/>
    <property type="molecule type" value="Genomic_DNA"/>
</dbReference>
<dbReference type="GO" id="GO:0008270">
    <property type="term" value="F:zinc ion binding"/>
    <property type="evidence" value="ECO:0007669"/>
    <property type="project" value="UniProtKB-KW"/>
</dbReference>
<keyword evidence="2" id="KW-0479">Metal-binding</keyword>
<evidence type="ECO:0000259" key="5">
    <source>
        <dbReference type="PROSITE" id="PS51194"/>
    </source>
</evidence>
<dbReference type="Gene3D" id="3.40.50.10810">
    <property type="entry name" value="Tandem AAA-ATPase domain"/>
    <property type="match status" value="1"/>
</dbReference>
<evidence type="ECO:0000313" key="7">
    <source>
        <dbReference type="EMBL" id="QZT34518.1"/>
    </source>
</evidence>
<accession>F5L4B0</accession>
<dbReference type="PANTHER" id="PTHR10799">
    <property type="entry name" value="SNF2/RAD54 HELICASE FAMILY"/>
    <property type="match status" value="1"/>
</dbReference>
<feature type="domain" description="SWIM-type" evidence="3">
    <location>
        <begin position="59"/>
        <end position="97"/>
    </location>
</feature>
<reference evidence="7" key="3">
    <citation type="submission" date="2021-08" db="EMBL/GenBank/DDBJ databases">
        <authorList>
            <person name="de Jong S."/>
            <person name="van den Broek M."/>
            <person name="Merkel A."/>
            <person name="de la Torre Cortes P."/>
            <person name="Kalamorz F."/>
            <person name="Cook G."/>
            <person name="van Loosdrecht M."/>
            <person name="McMillan D."/>
        </authorList>
    </citation>
    <scope>NUCLEOTIDE SEQUENCE</scope>
    <source>
        <strain evidence="7">TA2.A1</strain>
    </source>
</reference>
<gene>
    <name evidence="6" type="ORF">CathTA2_0622</name>
    <name evidence="7" type="ORF">HUR95_03845</name>
</gene>
<dbReference type="Proteomes" id="UP000825179">
    <property type="component" value="Chromosome"/>
</dbReference>
<reference evidence="6 8" key="1">
    <citation type="journal article" date="2011" name="J. Bacteriol.">
        <title>Draft genome sequence of the thermoalkaliphilic Caldalkalibacillus thermarum strain TA2.A1.</title>
        <authorList>
            <person name="Kalamorz F."/>
            <person name="Keis S."/>
            <person name="McMillan D.G."/>
            <person name="Olsson K."/>
            <person name="Stanton J.A."/>
            <person name="Stockwell P."/>
            <person name="Black M.A."/>
            <person name="Klingeman D.M."/>
            <person name="Land M.L."/>
            <person name="Han C.S."/>
            <person name="Martin S.L."/>
            <person name="Becher S.A."/>
            <person name="Peddie C.J."/>
            <person name="Morgan H.W."/>
            <person name="Matthies D."/>
            <person name="Preiss L."/>
            <person name="Meier T."/>
            <person name="Brown S.D."/>
            <person name="Cook G.M."/>
        </authorList>
    </citation>
    <scope>NUCLEOTIDE SEQUENCE [LARGE SCALE GENOMIC DNA]</scope>
    <source>
        <strain evidence="6 8">TA2.A1</strain>
    </source>
</reference>
<dbReference type="CDD" id="cd18793">
    <property type="entry name" value="SF2_C_SNF"/>
    <property type="match status" value="1"/>
</dbReference>
<evidence type="ECO:0000256" key="1">
    <source>
        <dbReference type="ARBA" id="ARBA00022801"/>
    </source>
</evidence>
<dbReference type="GO" id="GO:0004386">
    <property type="term" value="F:helicase activity"/>
    <property type="evidence" value="ECO:0007669"/>
    <property type="project" value="UniProtKB-KW"/>
</dbReference>
<evidence type="ECO:0000313" key="8">
    <source>
        <dbReference type="Proteomes" id="UP000010716"/>
    </source>
</evidence>
<sequence>MPIHLSDHFPLSIEDIEYAYPPQIFQRGVRYFQSGRVKSLIRTGPASWVAKVQGQHERYEVHVERETEQAFQVFCHCPANENWGVCKHQVAVLLALGSEWSTYQDQWQSRMSPAHHLAQRLVHTFRELAHTQADGPKRAPEQAGNHSVRFPDRQTLKLTYLLHGIVRTYADNELSALMLELKAGVEREYVVKDIASFLNHLEQQPYPFTPRFTYDPAEHRLEESDRHIVQLIQKHLAEYRFVSEEQLIVKDKRYLLLTPGLAGELLPLLSERQSLVACRSPFGSNHVDARMIYLLKFQQEQPLPLTVRVTHHPATPEQASYALDLNEWRQWYNVPDYGLVLKEGTFYPVAEQDRSRIRQLFQTVRHLQSLTGQLQEELYLPLGPDLVGQVLQEVVNPLDGVVKVEVDKAISRHLVRQPVQTVIDIFQHKPDGPVGVNVFHHYGPYIFPLYDDQPYMLDNEGLKPVTEEVIVIRDQEHEQRVMDLLENAPLTVTTDGLAVEPGEEALYQLMFDTLPQLEAVADIYLDETLERIRREAQLDARLEVDVPETNDWLEINFHLEGLDEARIAAIVRGLKEKRRFVRFANGTVMPLNQEALQVASQVSDALSLELNQLLKEKVRLPLFRAWQIDQLLRGHRQMAHYSRAFRQLLAHLRQPETQHFDLPSGLKTRLREYQEEGFAWFKTLSRYGLGGILADEMGLGKTVQAIAYLLSEWEEGLLDAPALIVAPTSLIYNWRYELERFAPQLAVTVLDGTPSERAQKMKRSGQAQVWITSYPLLRQDQALYAETNFSVLILDEAQQIKNYQSKTFAAVLSLTASRRFALTGTPIENRLEELWAILQAVLPGLFPKRQRFVKLSTQQVRQVIQPFILRRLKQDVLTELPARIEHVQFSELTREQKALYLHYLEQTKAETRETLATEGLAKGRIKILAALTRLRQICCHPSLFVDNYRGSSGKLEQLVSLVRETVSAGRRPVLFSQFTSMLALIQAALAKEGLATFYLDGQTAAHERVKMVEAFNQGERDLFLISLKAGGTGLNLTGADTVILYDLWWNPAVDEQAIGRAHRLGQKKVVQVIRLLAQGTIEEKIYALQQKKKALIDDVLTHDEALLGALSEEELREILDLK</sequence>
<keyword evidence="7" id="KW-0547">Nucleotide-binding</keyword>
<dbReference type="SMART" id="SM00487">
    <property type="entry name" value="DEXDc"/>
    <property type="match status" value="1"/>
</dbReference>
<dbReference type="eggNOG" id="COG0553">
    <property type="taxonomic scope" value="Bacteria"/>
</dbReference>
<dbReference type="InterPro" id="IPR049730">
    <property type="entry name" value="SNF2/RAD54-like_C"/>
</dbReference>
<dbReference type="Pfam" id="PF00176">
    <property type="entry name" value="SNF2-rel_dom"/>
    <property type="match status" value="1"/>
</dbReference>
<dbReference type="PROSITE" id="PS51192">
    <property type="entry name" value="HELICASE_ATP_BIND_1"/>
    <property type="match status" value="1"/>
</dbReference>
<dbReference type="OrthoDB" id="9760715at2"/>
<organism evidence="6 8">
    <name type="scientific">Caldalkalibacillus thermarum (strain TA2.A1)</name>
    <dbReference type="NCBI Taxonomy" id="986075"/>
    <lineage>
        <taxon>Bacteria</taxon>
        <taxon>Bacillati</taxon>
        <taxon>Bacillota</taxon>
        <taxon>Bacilli</taxon>
        <taxon>Bacillales</taxon>
        <taxon>Bacillaceae</taxon>
        <taxon>Caldalkalibacillus</taxon>
    </lineage>
</organism>
<keyword evidence="9" id="KW-1185">Reference proteome</keyword>
<dbReference type="SMART" id="SM00490">
    <property type="entry name" value="HELICc"/>
    <property type="match status" value="1"/>
</dbReference>
<feature type="domain" description="Helicase C-terminal" evidence="5">
    <location>
        <begin position="954"/>
        <end position="1107"/>
    </location>
</feature>
<keyword evidence="7" id="KW-0067">ATP-binding</keyword>
<dbReference type="RefSeq" id="WP_007503010.1">
    <property type="nucleotide sequence ID" value="NZ_AFCE01000078.1"/>
</dbReference>
<keyword evidence="7" id="KW-0347">Helicase</keyword>
<dbReference type="InterPro" id="IPR038718">
    <property type="entry name" value="SNF2-like_sf"/>
</dbReference>
<evidence type="ECO:0000256" key="2">
    <source>
        <dbReference type="PROSITE-ProRule" id="PRU00325"/>
    </source>
</evidence>
<dbReference type="GO" id="GO:0005524">
    <property type="term" value="F:ATP binding"/>
    <property type="evidence" value="ECO:0007669"/>
    <property type="project" value="InterPro"/>
</dbReference>
<dbReference type="InterPro" id="IPR027417">
    <property type="entry name" value="P-loop_NTPase"/>
</dbReference>
<keyword evidence="2" id="KW-0863">Zinc-finger</keyword>
<dbReference type="InterPro" id="IPR001650">
    <property type="entry name" value="Helicase_C-like"/>
</dbReference>
<protein>
    <submittedName>
        <fullName evidence="7">DEAD/DEAH box helicase</fullName>
    </submittedName>
    <submittedName>
        <fullName evidence="6">SNF2-related protein</fullName>
    </submittedName>
</protein>
<dbReference type="InterPro" id="IPR007527">
    <property type="entry name" value="Znf_SWIM"/>
</dbReference>
<dbReference type="GO" id="GO:0016787">
    <property type="term" value="F:hydrolase activity"/>
    <property type="evidence" value="ECO:0007669"/>
    <property type="project" value="UniProtKB-KW"/>
</dbReference>
<evidence type="ECO:0000313" key="6">
    <source>
        <dbReference type="EMBL" id="EGL83828.1"/>
    </source>
</evidence>
<dbReference type="InterPro" id="IPR000330">
    <property type="entry name" value="SNF2_N"/>
</dbReference>
<dbReference type="SUPFAM" id="SSF52540">
    <property type="entry name" value="P-loop containing nucleoside triphosphate hydrolases"/>
    <property type="match status" value="2"/>
</dbReference>
<keyword evidence="1" id="KW-0378">Hydrolase</keyword>
<evidence type="ECO:0000259" key="4">
    <source>
        <dbReference type="PROSITE" id="PS51192"/>
    </source>
</evidence>
<dbReference type="Pfam" id="PF00271">
    <property type="entry name" value="Helicase_C"/>
    <property type="match status" value="1"/>
</dbReference>
<dbReference type="InterPro" id="IPR014001">
    <property type="entry name" value="Helicase_ATP-bd"/>
</dbReference>
<keyword evidence="2" id="KW-0862">Zinc</keyword>
<dbReference type="AlphaFoldDB" id="F5L4B0"/>
<dbReference type="Gene3D" id="3.40.50.300">
    <property type="entry name" value="P-loop containing nucleotide triphosphate hydrolases"/>
    <property type="match status" value="1"/>
</dbReference>
<dbReference type="Pfam" id="PF08455">
    <property type="entry name" value="SNF2_assoc"/>
    <property type="match status" value="1"/>
</dbReference>
<reference evidence="7 9" key="2">
    <citation type="journal article" date="2020" name="Extremophiles">
        <title>Genomic analysis of Caldalkalibacillus thermarum TA2.A1 reveals aerobic alkaliphilic metabolism and evolutionary hallmarks linking alkaliphilic bacteria and plant life.</title>
        <authorList>
            <person name="de Jong S.I."/>
            <person name="van den Broek M.A."/>
            <person name="Merkel A.Y."/>
            <person name="de la Torre Cortes P."/>
            <person name="Kalamorz F."/>
            <person name="Cook G.M."/>
            <person name="van Loosdrecht M.C.M."/>
            <person name="McMillan D.G.G."/>
        </authorList>
    </citation>
    <scope>NUCLEOTIDE SEQUENCE [LARGE SCALE GENOMIC DNA]</scope>
    <source>
        <strain evidence="7 9">TA2.A1</strain>
    </source>
</reference>
<dbReference type="PROSITE" id="PS51194">
    <property type="entry name" value="HELICASE_CTER"/>
    <property type="match status" value="1"/>
</dbReference>